<keyword evidence="1" id="KW-0472">Membrane</keyword>
<feature type="transmembrane region" description="Helical" evidence="1">
    <location>
        <begin position="27"/>
        <end position="44"/>
    </location>
</feature>
<keyword evidence="1" id="KW-0812">Transmembrane</keyword>
<name>B8F4J0_GLAP5</name>
<dbReference type="AlphaFoldDB" id="B8F4J0"/>
<evidence type="ECO:0000313" key="3">
    <source>
        <dbReference type="Proteomes" id="UP000006743"/>
    </source>
</evidence>
<dbReference type="KEGG" id="hap:HAPS_0589"/>
<sequence length="61" mass="7005">MQIDFNLMEGICKMLEVIDKSDKARKFAYVVLFLGFILGTYWLAPNFLKAVADFILTLKNS</sequence>
<reference evidence="2 3" key="1">
    <citation type="journal article" date="2009" name="J. Bacteriol.">
        <title>Complete genome sequence of Haemophilus parasuis SH0165.</title>
        <authorList>
            <person name="Yue M."/>
            <person name="Yang F."/>
            <person name="Yang J."/>
            <person name="Bei W."/>
            <person name="Cai X."/>
            <person name="Chen L."/>
            <person name="Dong J."/>
            <person name="Zhou R."/>
            <person name="Jin M."/>
            <person name="Jin Q."/>
            <person name="Chen H."/>
        </authorList>
    </citation>
    <scope>NUCLEOTIDE SEQUENCE [LARGE SCALE GENOMIC DNA]</scope>
    <source>
        <strain evidence="2 3">SH0165</strain>
    </source>
</reference>
<proteinExistence type="predicted"/>
<dbReference type="HOGENOM" id="CLU_2916098_0_0_6"/>
<gene>
    <name evidence="2" type="ordered locus">HAPS_0589</name>
</gene>
<keyword evidence="3" id="KW-1185">Reference proteome</keyword>
<evidence type="ECO:0000313" key="2">
    <source>
        <dbReference type="EMBL" id="ACL32242.1"/>
    </source>
</evidence>
<evidence type="ECO:0000256" key="1">
    <source>
        <dbReference type="SAM" id="Phobius"/>
    </source>
</evidence>
<dbReference type="Proteomes" id="UP000006743">
    <property type="component" value="Chromosome"/>
</dbReference>
<keyword evidence="1" id="KW-1133">Transmembrane helix</keyword>
<protein>
    <submittedName>
        <fullName evidence="2">Uncharacterized protein</fullName>
    </submittedName>
</protein>
<dbReference type="EMBL" id="CP001321">
    <property type="protein sequence ID" value="ACL32242.1"/>
    <property type="molecule type" value="Genomic_DNA"/>
</dbReference>
<accession>B8F4J0</accession>
<dbReference type="PATRIC" id="fig|557723.8.peg.594"/>
<organism evidence="2 3">
    <name type="scientific">Glaesserella parasuis serovar 5 (strain SH0165)</name>
    <name type="common">Haemophilus parasuis</name>
    <dbReference type="NCBI Taxonomy" id="557723"/>
    <lineage>
        <taxon>Bacteria</taxon>
        <taxon>Pseudomonadati</taxon>
        <taxon>Pseudomonadota</taxon>
        <taxon>Gammaproteobacteria</taxon>
        <taxon>Pasteurellales</taxon>
        <taxon>Pasteurellaceae</taxon>
        <taxon>Glaesserella</taxon>
    </lineage>
</organism>
<dbReference type="STRING" id="557723.HAPS_0589"/>